<dbReference type="InterPro" id="IPR001206">
    <property type="entry name" value="Diacylglycerol_kinase_cat_dom"/>
</dbReference>
<evidence type="ECO:0000256" key="11">
    <source>
        <dbReference type="ARBA" id="ARBA00023209"/>
    </source>
</evidence>
<reference evidence="14 15" key="1">
    <citation type="submission" date="2021-10" db="EMBL/GenBank/DDBJ databases">
        <authorList>
            <person name="Criscuolo A."/>
        </authorList>
    </citation>
    <scope>NUCLEOTIDE SEQUENCE [LARGE SCALE GENOMIC DNA]</scope>
    <source>
        <strain evidence="15">CIP 111883</strain>
    </source>
</reference>
<comment type="similarity">
    <text evidence="2">Belongs to the diacylglycerol/lipid kinase family.</text>
</comment>
<keyword evidence="4 14" id="KW-0808">Transferase</keyword>
<evidence type="ECO:0000256" key="7">
    <source>
        <dbReference type="ARBA" id="ARBA00022777"/>
    </source>
</evidence>
<organism evidence="14 15">
    <name type="scientific">Sutcliffiella rhizosphaerae</name>
    <dbReference type="NCBI Taxonomy" id="2880967"/>
    <lineage>
        <taxon>Bacteria</taxon>
        <taxon>Bacillati</taxon>
        <taxon>Bacillota</taxon>
        <taxon>Bacilli</taxon>
        <taxon>Bacillales</taxon>
        <taxon>Bacillaceae</taxon>
        <taxon>Sutcliffiella</taxon>
    </lineage>
</organism>
<feature type="domain" description="DAGKc" evidence="13">
    <location>
        <begin position="1"/>
        <end position="128"/>
    </location>
</feature>
<dbReference type="PANTHER" id="PTHR12358:SF106">
    <property type="entry name" value="LIPID KINASE YEGS"/>
    <property type="match status" value="1"/>
</dbReference>
<dbReference type="Pfam" id="PF19279">
    <property type="entry name" value="YegS_C"/>
    <property type="match status" value="1"/>
</dbReference>
<comment type="cofactor">
    <cofactor evidence="1">
        <name>Mg(2+)</name>
        <dbReference type="ChEBI" id="CHEBI:18420"/>
    </cofactor>
</comment>
<comment type="caution">
    <text evidence="14">The sequence shown here is derived from an EMBL/GenBank/DDBJ whole genome shotgun (WGS) entry which is preliminary data.</text>
</comment>
<dbReference type="InterPro" id="IPR017438">
    <property type="entry name" value="ATP-NAD_kinase_N"/>
</dbReference>
<keyword evidence="7 14" id="KW-0418">Kinase</keyword>
<dbReference type="PROSITE" id="PS50146">
    <property type="entry name" value="DAGK"/>
    <property type="match status" value="1"/>
</dbReference>
<keyword evidence="10" id="KW-0443">Lipid metabolism</keyword>
<dbReference type="Gene3D" id="3.40.50.10330">
    <property type="entry name" value="Probable inorganic polyphosphate/atp-NAD kinase, domain 1"/>
    <property type="match status" value="1"/>
</dbReference>
<keyword evidence="6" id="KW-0547">Nucleotide-binding</keyword>
<dbReference type="InterPro" id="IPR050187">
    <property type="entry name" value="Lipid_Phosphate_FormReg"/>
</dbReference>
<dbReference type="SMART" id="SM00046">
    <property type="entry name" value="DAGKc"/>
    <property type="match status" value="1"/>
</dbReference>
<protein>
    <submittedName>
        <fullName evidence="14">Lipid kinase YtlR</fullName>
        <ecNumber evidence="14">2.7.1.-</ecNumber>
    </submittedName>
</protein>
<evidence type="ECO:0000256" key="12">
    <source>
        <dbReference type="ARBA" id="ARBA00023264"/>
    </source>
</evidence>
<evidence type="ECO:0000256" key="8">
    <source>
        <dbReference type="ARBA" id="ARBA00022840"/>
    </source>
</evidence>
<evidence type="ECO:0000313" key="15">
    <source>
        <dbReference type="Proteomes" id="UP000789833"/>
    </source>
</evidence>
<proteinExistence type="inferred from homology"/>
<dbReference type="Pfam" id="PF00781">
    <property type="entry name" value="DAGK_cat"/>
    <property type="match status" value="1"/>
</dbReference>
<evidence type="ECO:0000256" key="1">
    <source>
        <dbReference type="ARBA" id="ARBA00001946"/>
    </source>
</evidence>
<dbReference type="InterPro" id="IPR005218">
    <property type="entry name" value="Diacylglycerol/lipid_kinase"/>
</dbReference>
<dbReference type="EC" id="2.7.1.-" evidence="14"/>
<evidence type="ECO:0000256" key="6">
    <source>
        <dbReference type="ARBA" id="ARBA00022741"/>
    </source>
</evidence>
<evidence type="ECO:0000256" key="5">
    <source>
        <dbReference type="ARBA" id="ARBA00022723"/>
    </source>
</evidence>
<evidence type="ECO:0000256" key="4">
    <source>
        <dbReference type="ARBA" id="ARBA00022679"/>
    </source>
</evidence>
<sequence length="295" mass="33145">MYYFIVNKTSGNGKGYQSWLKVEEILKNMEIDFLVEFTEYVGHAKEIAEKQSFFQDAMAIVVIGGDGTIHEVVNALVLKDVPLAVIPAGTGNDYARSLHIPFNVEEALERVFKGIPTWIDTPKVDKEYFISIAGMGFDGKVAEVTNQSKSKNILNKIGLGNLVYIINIFKVLFTYQPTGVKITIDGKEIDFHDVWLIAIANLPYYGGGLKICPDARADDEKFDICIVSGISRWELLLVFPRVFRGSHITHRHVSMFKGETVLLAPNSNMILQCDGEIMVKEELFFSIEKKSLKIL</sequence>
<dbReference type="Proteomes" id="UP000789833">
    <property type="component" value="Unassembled WGS sequence"/>
</dbReference>
<accession>A0ABM8YLI2</accession>
<dbReference type="RefSeq" id="WP_230500738.1">
    <property type="nucleotide sequence ID" value="NZ_CAKJTJ010000006.1"/>
</dbReference>
<evidence type="ECO:0000313" key="14">
    <source>
        <dbReference type="EMBL" id="CAG9620825.1"/>
    </source>
</evidence>
<dbReference type="InterPro" id="IPR016064">
    <property type="entry name" value="NAD/diacylglycerol_kinase_sf"/>
</dbReference>
<dbReference type="SUPFAM" id="SSF111331">
    <property type="entry name" value="NAD kinase/diacylglycerol kinase-like"/>
    <property type="match status" value="1"/>
</dbReference>
<dbReference type="EMBL" id="CAKJTJ010000006">
    <property type="protein sequence ID" value="CAG9620825.1"/>
    <property type="molecule type" value="Genomic_DNA"/>
</dbReference>
<gene>
    <name evidence="14" type="primary">ytlR</name>
    <name evidence="14" type="ORF">BACCIP111883_01596</name>
</gene>
<evidence type="ECO:0000256" key="3">
    <source>
        <dbReference type="ARBA" id="ARBA00022516"/>
    </source>
</evidence>
<keyword evidence="3" id="KW-0444">Lipid biosynthesis</keyword>
<keyword evidence="5" id="KW-0479">Metal-binding</keyword>
<keyword evidence="8" id="KW-0067">ATP-binding</keyword>
<keyword evidence="9" id="KW-0460">Magnesium</keyword>
<keyword evidence="12" id="KW-1208">Phospholipid metabolism</keyword>
<dbReference type="NCBIfam" id="TIGR00147">
    <property type="entry name" value="YegS/Rv2252/BmrU family lipid kinase"/>
    <property type="match status" value="1"/>
</dbReference>
<dbReference type="Gene3D" id="2.60.200.40">
    <property type="match status" value="1"/>
</dbReference>
<name>A0ABM8YLI2_9BACI</name>
<keyword evidence="11" id="KW-0594">Phospholipid biosynthesis</keyword>
<evidence type="ECO:0000259" key="13">
    <source>
        <dbReference type="PROSITE" id="PS50146"/>
    </source>
</evidence>
<evidence type="ECO:0000256" key="2">
    <source>
        <dbReference type="ARBA" id="ARBA00005983"/>
    </source>
</evidence>
<evidence type="ECO:0000256" key="10">
    <source>
        <dbReference type="ARBA" id="ARBA00023098"/>
    </source>
</evidence>
<dbReference type="InterPro" id="IPR045540">
    <property type="entry name" value="YegS/DAGK_C"/>
</dbReference>
<evidence type="ECO:0000256" key="9">
    <source>
        <dbReference type="ARBA" id="ARBA00022842"/>
    </source>
</evidence>
<keyword evidence="15" id="KW-1185">Reference proteome</keyword>
<dbReference type="GO" id="GO:0016301">
    <property type="term" value="F:kinase activity"/>
    <property type="evidence" value="ECO:0007669"/>
    <property type="project" value="UniProtKB-KW"/>
</dbReference>
<dbReference type="PANTHER" id="PTHR12358">
    <property type="entry name" value="SPHINGOSINE KINASE"/>
    <property type="match status" value="1"/>
</dbReference>